<keyword evidence="2" id="KW-1185">Reference proteome</keyword>
<comment type="caution">
    <text evidence="1">The sequence shown here is derived from an EMBL/GenBank/DDBJ whole genome shotgun (WGS) entry which is preliminary data.</text>
</comment>
<reference evidence="1 2" key="1">
    <citation type="submission" date="2007-01" db="EMBL/GenBank/DDBJ databases">
        <title>Annotation of the draft genome assembly of Thermosinus carboxydivorans Nor1.</title>
        <authorList>
            <consortium name="US DOE Joint Genome Institute (JGI-ORNL)"/>
            <person name="Larimer F."/>
            <person name="Land M."/>
            <person name="Hauser L."/>
        </authorList>
    </citation>
    <scope>NUCLEOTIDE SEQUENCE [LARGE SCALE GENOMIC DNA]</scope>
    <source>
        <strain evidence="1 2">Nor1</strain>
    </source>
</reference>
<protein>
    <submittedName>
        <fullName evidence="1">Uncharacterized protein</fullName>
    </submittedName>
</protein>
<evidence type="ECO:0000313" key="1">
    <source>
        <dbReference type="EMBL" id="EAX47557.1"/>
    </source>
</evidence>
<proteinExistence type="predicted"/>
<dbReference type="RefSeq" id="WP_007289508.1">
    <property type="nucleotide sequence ID" value="NZ_AAWL01000009.1"/>
</dbReference>
<name>A1HR60_9FIRM</name>
<reference evidence="1 2" key="2">
    <citation type="submission" date="2007-01" db="EMBL/GenBank/DDBJ databases">
        <title>Sequencing of the draft genome and assembly of Thermosinus carboxydivorans Nor1.</title>
        <authorList>
            <consortium name="US DOE Joint Genome Institute (JGI-PGF)"/>
            <person name="Copeland A."/>
            <person name="Lucas S."/>
            <person name="Lapidus A."/>
            <person name="Barry K."/>
            <person name="Glavina del Rio T."/>
            <person name="Dalin E."/>
            <person name="Tice H."/>
            <person name="Bruce D."/>
            <person name="Pitluck S."/>
            <person name="Richardson P."/>
        </authorList>
    </citation>
    <scope>NUCLEOTIDE SEQUENCE [LARGE SCALE GENOMIC DNA]</scope>
    <source>
        <strain evidence="1 2">Nor1</strain>
    </source>
</reference>
<organism evidence="1 2">
    <name type="scientific">Thermosinus carboxydivorans Nor1</name>
    <dbReference type="NCBI Taxonomy" id="401526"/>
    <lineage>
        <taxon>Bacteria</taxon>
        <taxon>Bacillati</taxon>
        <taxon>Bacillota</taxon>
        <taxon>Negativicutes</taxon>
        <taxon>Selenomonadales</taxon>
        <taxon>Sporomusaceae</taxon>
        <taxon>Thermosinus</taxon>
    </lineage>
</organism>
<sequence length="411" mass="45222">MGLLDFVGNITSGIGKWQYDMGIDTPLSRGYLMREMKKKNSLVEPLIAAAKRDMFGSISANPDYDIRNSIPKPEGIKERTESAVIKSAMPDINFAPQYSDKNKFTFNAADYLPAPQNGLASALNNVSPITYNAPLSTPELMRKHAVAFSLAGVKPEALQMGMMTPEENYRAALVKHNLALSAAEDAELRRKYGNDLVDKLYKAGLLTNKAVETGTKYGTENNNLVDITNEIIGSFGVQKPFTMDKTPGLETQKTQAYVNRQNAAANASDSVAWRNYNKPFFSPNTGAGQYDRTQISLALKDINAHQQAVRAAMRNALPGEDIDETKLPTYPAYVQAQNYLNGVKQYGPANSQPTQTNPYDGMSPVMRDFAVALNNHIQTYGAEAARQWINQNRDALLAKGIDPDVALTWIP</sequence>
<accession>A1HR60</accession>
<evidence type="ECO:0000313" key="2">
    <source>
        <dbReference type="Proteomes" id="UP000005139"/>
    </source>
</evidence>
<gene>
    <name evidence="1" type="ORF">TcarDRAFT_1292</name>
</gene>
<dbReference type="EMBL" id="AAWL01000009">
    <property type="protein sequence ID" value="EAX47557.1"/>
    <property type="molecule type" value="Genomic_DNA"/>
</dbReference>
<dbReference type="AlphaFoldDB" id="A1HR60"/>
<dbReference type="Proteomes" id="UP000005139">
    <property type="component" value="Unassembled WGS sequence"/>
</dbReference>